<dbReference type="PANTHER" id="PTHR34184">
    <property type="entry name" value="UPF0718 PROTEIN YCGR"/>
    <property type="match status" value="1"/>
</dbReference>
<feature type="transmembrane region" description="Helical" evidence="8">
    <location>
        <begin position="15"/>
        <end position="32"/>
    </location>
</feature>
<feature type="transmembrane region" description="Helical" evidence="8">
    <location>
        <begin position="255"/>
        <end position="275"/>
    </location>
</feature>
<evidence type="ECO:0000256" key="2">
    <source>
        <dbReference type="ARBA" id="ARBA00006386"/>
    </source>
</evidence>
<evidence type="ECO:0000313" key="9">
    <source>
        <dbReference type="EMBL" id="MBW7454338.1"/>
    </source>
</evidence>
<keyword evidence="4 8" id="KW-0812">Transmembrane</keyword>
<protein>
    <submittedName>
        <fullName evidence="9">Permease</fullName>
    </submittedName>
</protein>
<comment type="caution">
    <text evidence="9">The sequence shown here is derived from an EMBL/GenBank/DDBJ whole genome shotgun (WGS) entry which is preliminary data.</text>
</comment>
<feature type="transmembrane region" description="Helical" evidence="8">
    <location>
        <begin position="318"/>
        <end position="341"/>
    </location>
</feature>
<comment type="subcellular location">
    <subcellularLocation>
        <location evidence="1">Cell membrane</location>
        <topology evidence="1">Multi-pass membrane protein</topology>
    </subcellularLocation>
</comment>
<evidence type="ECO:0000256" key="8">
    <source>
        <dbReference type="SAM" id="Phobius"/>
    </source>
</evidence>
<keyword evidence="10" id="KW-1185">Reference proteome</keyword>
<dbReference type="PANTHER" id="PTHR34184:SF4">
    <property type="entry name" value="UPF0718 PROTEIN YCGR"/>
    <property type="match status" value="1"/>
</dbReference>
<feature type="compositionally biased region" description="Basic residues" evidence="7">
    <location>
        <begin position="202"/>
        <end position="234"/>
    </location>
</feature>
<feature type="transmembrane region" description="Helical" evidence="8">
    <location>
        <begin position="128"/>
        <end position="151"/>
    </location>
</feature>
<keyword evidence="3" id="KW-1003">Cell membrane</keyword>
<evidence type="ECO:0000256" key="3">
    <source>
        <dbReference type="ARBA" id="ARBA00022475"/>
    </source>
</evidence>
<keyword evidence="6 8" id="KW-0472">Membrane</keyword>
<reference evidence="9 10" key="1">
    <citation type="submission" date="2021-07" db="EMBL/GenBank/DDBJ databases">
        <title>Paenibacillus radiodurans sp. nov., isolated from the southeastern edge of Tengger Desert.</title>
        <authorList>
            <person name="Zhang G."/>
        </authorList>
    </citation>
    <scope>NUCLEOTIDE SEQUENCE [LARGE SCALE GENOMIC DNA]</scope>
    <source>
        <strain evidence="9 10">CCM 7311</strain>
    </source>
</reference>
<feature type="region of interest" description="Disordered" evidence="7">
    <location>
        <begin position="188"/>
        <end position="235"/>
    </location>
</feature>
<evidence type="ECO:0000256" key="6">
    <source>
        <dbReference type="ARBA" id="ARBA00023136"/>
    </source>
</evidence>
<accession>A0ABS7C0E4</accession>
<evidence type="ECO:0000256" key="7">
    <source>
        <dbReference type="SAM" id="MobiDB-lite"/>
    </source>
</evidence>
<name>A0ABS7C0E4_9BACL</name>
<feature type="transmembrane region" description="Helical" evidence="8">
    <location>
        <begin position="94"/>
        <end position="116"/>
    </location>
</feature>
<dbReference type="InterPro" id="IPR005524">
    <property type="entry name" value="DUF318"/>
</dbReference>
<evidence type="ECO:0000256" key="5">
    <source>
        <dbReference type="ARBA" id="ARBA00022989"/>
    </source>
</evidence>
<feature type="transmembrane region" description="Helical" evidence="8">
    <location>
        <begin position="347"/>
        <end position="369"/>
    </location>
</feature>
<proteinExistence type="inferred from homology"/>
<feature type="transmembrane region" description="Helical" evidence="8">
    <location>
        <begin position="52"/>
        <end position="74"/>
    </location>
</feature>
<dbReference type="RefSeq" id="WP_210046298.1">
    <property type="nucleotide sequence ID" value="NZ_JBHLVU010000012.1"/>
</dbReference>
<evidence type="ECO:0000256" key="4">
    <source>
        <dbReference type="ARBA" id="ARBA00022692"/>
    </source>
</evidence>
<evidence type="ECO:0000256" key="1">
    <source>
        <dbReference type="ARBA" id="ARBA00004651"/>
    </source>
</evidence>
<comment type="similarity">
    <text evidence="2">Belongs to the UPF0718 family.</text>
</comment>
<keyword evidence="5 8" id="KW-1133">Transmembrane helix</keyword>
<organism evidence="9 10">
    <name type="scientific">Paenibacillus sepulcri</name>
    <dbReference type="NCBI Taxonomy" id="359917"/>
    <lineage>
        <taxon>Bacteria</taxon>
        <taxon>Bacillati</taxon>
        <taxon>Bacillota</taxon>
        <taxon>Bacilli</taxon>
        <taxon>Bacillales</taxon>
        <taxon>Paenibacillaceae</taxon>
        <taxon>Paenibacillus</taxon>
    </lineage>
</organism>
<dbReference type="Proteomes" id="UP001519887">
    <property type="component" value="Unassembled WGS sequence"/>
</dbReference>
<dbReference type="EMBL" id="JAHZIK010000187">
    <property type="protein sequence ID" value="MBW7454338.1"/>
    <property type="molecule type" value="Genomic_DNA"/>
</dbReference>
<feature type="transmembrane region" description="Helical" evidence="8">
    <location>
        <begin position="287"/>
        <end position="306"/>
    </location>
</feature>
<dbReference type="Pfam" id="PF03773">
    <property type="entry name" value="ArsP_1"/>
    <property type="match status" value="1"/>
</dbReference>
<sequence>MHQAAAQTQPRKSNAGLFAVLFLSVICVLYYFSSHTPGEALREPRLQIFKTLFVSVILEALPFILIGVLVSAVLQVYVSDAFIRRLIPRNPLLGILVAGLIGIIFPICECGMVPAVRNLIRKGMPLHAASAFILVGPILNPIVFWSTWTAFRSRPEIVWARMGLALAVALVVGLIVYRYVRTDVLRGSGSQNHHQDNDHRDHAHNHNHAHHDHHDHVHNHDHHDHAHHHAHSPGRSKLADLMGHSVSEFFDMGKYLMFGAMLVALLQTFVAQNSLLALGHGQGSSNLFMMGLGFILSLCSTSDAFVAQSFMTTFSKGALVAFMVFGPMLNLKSLLMMLAVFKTKFVLLLASLVFVFVYAGSWALEAWVLK</sequence>
<feature type="transmembrane region" description="Helical" evidence="8">
    <location>
        <begin position="157"/>
        <end position="180"/>
    </location>
</feature>
<gene>
    <name evidence="9" type="ORF">K0U00_09880</name>
</gene>
<evidence type="ECO:0000313" key="10">
    <source>
        <dbReference type="Proteomes" id="UP001519887"/>
    </source>
</evidence>
<dbReference type="InterPro" id="IPR052923">
    <property type="entry name" value="UPF0718"/>
</dbReference>